<evidence type="ECO:0000256" key="1">
    <source>
        <dbReference type="SAM" id="SignalP"/>
    </source>
</evidence>
<feature type="chain" id="PRO_5005891869" evidence="1">
    <location>
        <begin position="21"/>
        <end position="109"/>
    </location>
</feature>
<dbReference type="WBParaSite" id="PTRK_0000875300.1">
    <property type="protein sequence ID" value="PTRK_0000875300.1"/>
    <property type="gene ID" value="PTRK_0000875300"/>
</dbReference>
<evidence type="ECO:0000313" key="3">
    <source>
        <dbReference type="WBParaSite" id="PTRK_0000875300.1"/>
    </source>
</evidence>
<keyword evidence="2" id="KW-1185">Reference proteome</keyword>
<name>A0A0N4ZKX0_PARTI</name>
<accession>A0A0N4ZKX0</accession>
<dbReference type="Proteomes" id="UP000038045">
    <property type="component" value="Unplaced"/>
</dbReference>
<feature type="signal peptide" evidence="1">
    <location>
        <begin position="1"/>
        <end position="20"/>
    </location>
</feature>
<evidence type="ECO:0000313" key="2">
    <source>
        <dbReference type="Proteomes" id="UP000038045"/>
    </source>
</evidence>
<dbReference type="AlphaFoldDB" id="A0A0N4ZKX0"/>
<organism evidence="2 3">
    <name type="scientific">Parastrongyloides trichosuri</name>
    <name type="common">Possum-specific nematode worm</name>
    <dbReference type="NCBI Taxonomy" id="131310"/>
    <lineage>
        <taxon>Eukaryota</taxon>
        <taxon>Metazoa</taxon>
        <taxon>Ecdysozoa</taxon>
        <taxon>Nematoda</taxon>
        <taxon>Chromadorea</taxon>
        <taxon>Rhabditida</taxon>
        <taxon>Tylenchina</taxon>
        <taxon>Panagrolaimomorpha</taxon>
        <taxon>Strongyloidoidea</taxon>
        <taxon>Strongyloididae</taxon>
        <taxon>Parastrongyloides</taxon>
    </lineage>
</organism>
<proteinExistence type="predicted"/>
<reference evidence="3" key="1">
    <citation type="submission" date="2017-02" db="UniProtKB">
        <authorList>
            <consortium name="WormBaseParasite"/>
        </authorList>
    </citation>
    <scope>IDENTIFICATION</scope>
</reference>
<sequence>MNYKFITIFLFFIIIYGLECQNFKTNREKFFSDGKKIKKRHYGYYGNPYYPNCVDYPLQYPNYLDNALYTNQIINAYNAGYYAGSNYGFGNFRKRRSTKGVNARYGRSY</sequence>
<keyword evidence="1" id="KW-0732">Signal</keyword>
<protein>
    <submittedName>
        <fullName evidence="3">Uncharacterized protein</fullName>
    </submittedName>
</protein>